<dbReference type="EMBL" id="OK499992">
    <property type="protein sequence ID" value="UGO51038.1"/>
    <property type="molecule type" value="Genomic_DNA"/>
</dbReference>
<protein>
    <submittedName>
        <fullName evidence="1">GatB/YqeY domain-containing protein</fullName>
    </submittedName>
</protein>
<keyword evidence="2" id="KW-1185">Reference proteome</keyword>
<dbReference type="Gene3D" id="1.10.1510.10">
    <property type="entry name" value="Uncharacterised protein YqeY/AIM41 PF09424, N-terminal domain"/>
    <property type="match status" value="1"/>
</dbReference>
<dbReference type="InterPro" id="IPR023168">
    <property type="entry name" value="GatB_Yqey_C_2"/>
</dbReference>
<dbReference type="PANTHER" id="PTHR28055">
    <property type="entry name" value="ALTERED INHERITANCE OF MITOCHONDRIA PROTEIN 41, MITOCHONDRIAL"/>
    <property type="match status" value="1"/>
</dbReference>
<accession>A0AAE8YUJ0</accession>
<evidence type="ECO:0000313" key="2">
    <source>
        <dbReference type="Proteomes" id="UP000827544"/>
    </source>
</evidence>
<reference evidence="1" key="1">
    <citation type="submission" date="2021-10" db="EMBL/GenBank/DDBJ databases">
        <authorList>
            <person name="Lavering E.D."/>
            <person name="James R."/>
            <person name="Fairholm J.D."/>
            <person name="Ogilvie B.H."/>
            <person name="Thurgood T.L."/>
            <person name="Robison R.A."/>
            <person name="Grose J.H."/>
        </authorList>
    </citation>
    <scope>NUCLEOTIDE SEQUENCE</scope>
</reference>
<dbReference type="Proteomes" id="UP000827544">
    <property type="component" value="Segment"/>
</dbReference>
<gene>
    <name evidence="1" type="ORF">NATE_185</name>
</gene>
<evidence type="ECO:0000313" key="1">
    <source>
        <dbReference type="EMBL" id="UGO51038.1"/>
    </source>
</evidence>
<dbReference type="PANTHER" id="PTHR28055:SF1">
    <property type="entry name" value="ALTERED INHERITANCE OF MITOCHONDRIA PROTEIN 41, MITOCHONDRIAL"/>
    <property type="match status" value="1"/>
</dbReference>
<dbReference type="SUPFAM" id="SSF89095">
    <property type="entry name" value="GatB/YqeY motif"/>
    <property type="match status" value="1"/>
</dbReference>
<dbReference type="InterPro" id="IPR003789">
    <property type="entry name" value="Asn/Gln_tRNA_amidoTrase-B-like"/>
</dbReference>
<organism evidence="1 2">
    <name type="scientific">Bacillus phage vB_BanS_Nate</name>
    <dbReference type="NCBI Taxonomy" id="2894788"/>
    <lineage>
        <taxon>Viruses</taxon>
        <taxon>Duplodnaviria</taxon>
        <taxon>Heunggongvirae</taxon>
        <taxon>Uroviricota</taxon>
        <taxon>Caudoviricetes</taxon>
        <taxon>Joanripponvirinae</taxon>
        <taxon>Natevirus</taxon>
        <taxon>Natevirus nate</taxon>
    </lineage>
</organism>
<dbReference type="InterPro" id="IPR019004">
    <property type="entry name" value="YqeY/Aim41"/>
</dbReference>
<dbReference type="GO" id="GO:0016884">
    <property type="term" value="F:carbon-nitrogen ligase activity, with glutamine as amido-N-donor"/>
    <property type="evidence" value="ECO:0007669"/>
    <property type="project" value="InterPro"/>
</dbReference>
<dbReference type="Pfam" id="PF09424">
    <property type="entry name" value="YqeY"/>
    <property type="match status" value="1"/>
</dbReference>
<sequence length="147" mass="16769">MIKTIKADLVQAMKNKDEFKKPVLRMLLASLEQEKVKFKLSTVEDLKEAQVIDVIGRMAKALDKEIEEYEKVGREVTKQKSEKVIVQSYLPRQLNEEEIVAEIKHALSLVERGELADVNKAKGYLSQKLKGKADMKQVMVILAKSQK</sequence>
<dbReference type="InterPro" id="IPR042184">
    <property type="entry name" value="YqeY/Aim41_N"/>
</dbReference>
<dbReference type="Gene3D" id="1.10.10.410">
    <property type="match status" value="1"/>
</dbReference>
<proteinExistence type="predicted"/>
<name>A0AAE8YUJ0_9CAUD</name>